<sequence>MPLGVLLDLIECHWQHTQPGRNSAEPSIDDIIPPGI</sequence>
<comment type="caution">
    <text evidence="1">The sequence shown here is derived from an EMBL/GenBank/DDBJ whole genome shotgun (WGS) entry which is preliminary data.</text>
</comment>
<accession>A0ABT9PK44</accession>
<reference evidence="1 2" key="1">
    <citation type="submission" date="2023-07" db="EMBL/GenBank/DDBJ databases">
        <title>Sequencing the genomes of 1000 actinobacteria strains.</title>
        <authorList>
            <person name="Klenk H.-P."/>
        </authorList>
    </citation>
    <scope>NUCLEOTIDE SEQUENCE [LARGE SCALE GENOMIC DNA]</scope>
    <source>
        <strain evidence="1 2">DSM 19515</strain>
    </source>
</reference>
<dbReference type="EMBL" id="JAUSQL010000001">
    <property type="protein sequence ID" value="MDP9832831.1"/>
    <property type="molecule type" value="Genomic_DNA"/>
</dbReference>
<evidence type="ECO:0000313" key="1">
    <source>
        <dbReference type="EMBL" id="MDP9832831.1"/>
    </source>
</evidence>
<name>A0ABT9PK44_9ACTO</name>
<organism evidence="1 2">
    <name type="scientific">Trueperella abortisuis</name>
    <dbReference type="NCBI Taxonomy" id="445930"/>
    <lineage>
        <taxon>Bacteria</taxon>
        <taxon>Bacillati</taxon>
        <taxon>Actinomycetota</taxon>
        <taxon>Actinomycetes</taxon>
        <taxon>Actinomycetales</taxon>
        <taxon>Actinomycetaceae</taxon>
        <taxon>Trueperella</taxon>
    </lineage>
</organism>
<proteinExistence type="predicted"/>
<protein>
    <recommendedName>
        <fullName evidence="3">Transposase</fullName>
    </recommendedName>
</protein>
<keyword evidence="2" id="KW-1185">Reference proteome</keyword>
<gene>
    <name evidence="1" type="ORF">J2S45_001510</name>
</gene>
<evidence type="ECO:0008006" key="3">
    <source>
        <dbReference type="Google" id="ProtNLM"/>
    </source>
</evidence>
<dbReference type="Proteomes" id="UP001230145">
    <property type="component" value="Unassembled WGS sequence"/>
</dbReference>
<evidence type="ECO:0000313" key="2">
    <source>
        <dbReference type="Proteomes" id="UP001230145"/>
    </source>
</evidence>